<dbReference type="SUPFAM" id="SSF55331">
    <property type="entry name" value="Tautomerase/MIF"/>
    <property type="match status" value="1"/>
</dbReference>
<dbReference type="RefSeq" id="WP_346061340.1">
    <property type="nucleotide sequence ID" value="NZ_BAAADR010000004.1"/>
</dbReference>
<evidence type="ECO:0008006" key="3">
    <source>
        <dbReference type="Google" id="ProtNLM"/>
    </source>
</evidence>
<dbReference type="EMBL" id="JBHSZP010000038">
    <property type="protein sequence ID" value="MFC7091549.1"/>
    <property type="molecule type" value="Genomic_DNA"/>
</dbReference>
<comment type="caution">
    <text evidence="1">The sequence shown here is derived from an EMBL/GenBank/DDBJ whole genome shotgun (WGS) entry which is preliminary data.</text>
</comment>
<evidence type="ECO:0000313" key="1">
    <source>
        <dbReference type="EMBL" id="MFC7091549.1"/>
    </source>
</evidence>
<evidence type="ECO:0000313" key="2">
    <source>
        <dbReference type="Proteomes" id="UP001596411"/>
    </source>
</evidence>
<name>A0ABW2F006_9GAMM</name>
<dbReference type="InterPro" id="IPR014347">
    <property type="entry name" value="Tautomerase/MIF_sf"/>
</dbReference>
<sequence length="136" mass="15227">MPVIKVSISDLGCQEIEKEAAIGKIAERLTESTVRVLKKDRELVVVKVKEGSSSTWFVSGSELTPSASPIFEVEIKITEGTNSQEEVSTWVREVFETMKKIIGEGASPNYISVQQIPREFWGYNGLTQYGRNRWAS</sequence>
<accession>A0ABW2F006</accession>
<dbReference type="PANTHER" id="PTHR35530">
    <property type="entry name" value="TAUTOMERASE-RELATED"/>
    <property type="match status" value="1"/>
</dbReference>
<dbReference type="PANTHER" id="PTHR35530:SF2">
    <property type="entry name" value="BSL4019 PROTEIN"/>
    <property type="match status" value="1"/>
</dbReference>
<keyword evidence="2" id="KW-1185">Reference proteome</keyword>
<reference evidence="2" key="1">
    <citation type="journal article" date="2019" name="Int. J. Syst. Evol. Microbiol.">
        <title>The Global Catalogue of Microorganisms (GCM) 10K type strain sequencing project: providing services to taxonomists for standard genome sequencing and annotation.</title>
        <authorList>
            <consortium name="The Broad Institute Genomics Platform"/>
            <consortium name="The Broad Institute Genome Sequencing Center for Infectious Disease"/>
            <person name="Wu L."/>
            <person name="Ma J."/>
        </authorList>
    </citation>
    <scope>NUCLEOTIDE SEQUENCE [LARGE SCALE GENOMIC DNA]</scope>
    <source>
        <strain evidence="2">CGMCC 1.13666</strain>
    </source>
</reference>
<proteinExistence type="predicted"/>
<dbReference type="Gene3D" id="3.30.429.10">
    <property type="entry name" value="Macrophage Migration Inhibitory Factor"/>
    <property type="match status" value="1"/>
</dbReference>
<organism evidence="1 2">
    <name type="scientific">Halomonas salifodinae</name>
    <dbReference type="NCBI Taxonomy" id="438745"/>
    <lineage>
        <taxon>Bacteria</taxon>
        <taxon>Pseudomonadati</taxon>
        <taxon>Pseudomonadota</taxon>
        <taxon>Gammaproteobacteria</taxon>
        <taxon>Oceanospirillales</taxon>
        <taxon>Halomonadaceae</taxon>
        <taxon>Halomonas</taxon>
    </lineage>
</organism>
<dbReference type="Proteomes" id="UP001596411">
    <property type="component" value="Unassembled WGS sequence"/>
</dbReference>
<gene>
    <name evidence="1" type="ORF">ACFQH5_18555</name>
</gene>
<protein>
    <recommendedName>
        <fullName evidence="3">4-oxalocrotonate tautomerase</fullName>
    </recommendedName>
</protein>